<evidence type="ECO:0000256" key="10">
    <source>
        <dbReference type="ARBA" id="ARBA00023254"/>
    </source>
</evidence>
<comment type="similarity">
    <text evidence="3">Belongs to the maelstrom family.</text>
</comment>
<dbReference type="GO" id="GO:0005634">
    <property type="term" value="C:nucleus"/>
    <property type="evidence" value="ECO:0007669"/>
    <property type="project" value="UniProtKB-SubCell"/>
</dbReference>
<evidence type="ECO:0000256" key="4">
    <source>
        <dbReference type="ARBA" id="ARBA00022473"/>
    </source>
</evidence>
<evidence type="ECO:0000256" key="3">
    <source>
        <dbReference type="ARBA" id="ARBA00007057"/>
    </source>
</evidence>
<sequence length="326" mass="37846">MSKYSPFNCFMMERKPEVERRLGRYLPMWELASEVSEEWQAMSNSEKMRYQRLCSQQGDKLDSYGVPLRLREEENQMKKQEARDMQHHIADVVNKYHSSGGLGLLPFYVISGSFYLRMDEGCYVPAEISLLKFSFKTGIIREFHAIVEPFLPVSYRWLAMKHSQATHNLLPKDGADGEKIKQVARSPTQVANRIKNFLSEDYDKCRPLYTLHSEVEQVQQMLHSMTGEDKLKVYSLDILFQHIHSVLIRKIPLHVSTGVITESLWEYHVGIACKWHIDNEQDSVRYCTMSCVKQWVFLMCRHIGMVPAFGVVPEEGKHYPSGRASS</sequence>
<dbReference type="GO" id="GO:0007283">
    <property type="term" value="P:spermatogenesis"/>
    <property type="evidence" value="ECO:0007669"/>
    <property type="project" value="TreeGrafter"/>
</dbReference>
<dbReference type="GO" id="GO:0060964">
    <property type="term" value="P:regulation of miRNA-mediated gene silencing"/>
    <property type="evidence" value="ECO:0007669"/>
    <property type="project" value="InterPro"/>
</dbReference>
<gene>
    <name evidence="12" type="ORF">O3P69_004460</name>
</gene>
<reference evidence="12 13" key="1">
    <citation type="submission" date="2023-03" db="EMBL/GenBank/DDBJ databases">
        <title>High-quality genome of Scylla paramamosain provides insights in environmental adaptation.</title>
        <authorList>
            <person name="Zhang L."/>
        </authorList>
    </citation>
    <scope>NUCLEOTIDE SEQUENCE [LARGE SCALE GENOMIC DNA]</scope>
    <source>
        <strain evidence="12">LZ_2023a</strain>
        <tissue evidence="12">Muscle</tissue>
    </source>
</reference>
<keyword evidence="13" id="KW-1185">Reference proteome</keyword>
<dbReference type="EMBL" id="JARAKH010000013">
    <property type="protein sequence ID" value="KAK8397681.1"/>
    <property type="molecule type" value="Genomic_DNA"/>
</dbReference>
<keyword evidence="4" id="KW-0217">Developmental protein</keyword>
<dbReference type="GO" id="GO:0045892">
    <property type="term" value="P:negative regulation of DNA-templated transcription"/>
    <property type="evidence" value="ECO:0007669"/>
    <property type="project" value="TreeGrafter"/>
</dbReference>
<keyword evidence="6" id="KW-0221">Differentiation</keyword>
<evidence type="ECO:0000256" key="2">
    <source>
        <dbReference type="ARBA" id="ARBA00004496"/>
    </source>
</evidence>
<name>A0AAW0UD05_SCYPA</name>
<dbReference type="GO" id="GO:0043186">
    <property type="term" value="C:P granule"/>
    <property type="evidence" value="ECO:0007669"/>
    <property type="project" value="TreeGrafter"/>
</dbReference>
<keyword evidence="7" id="KW-0238">DNA-binding</keyword>
<dbReference type="PANTHER" id="PTHR21358:SF4">
    <property type="entry name" value="PROTEIN MAELSTROM HOMOLOG"/>
    <property type="match status" value="1"/>
</dbReference>
<evidence type="ECO:0000313" key="13">
    <source>
        <dbReference type="Proteomes" id="UP001487740"/>
    </source>
</evidence>
<dbReference type="InterPro" id="IPR024970">
    <property type="entry name" value="Maelstrom"/>
</dbReference>
<comment type="subcellular location">
    <subcellularLocation>
        <location evidence="2">Cytoplasm</location>
    </subcellularLocation>
    <subcellularLocation>
        <location evidence="1">Nucleus</location>
    </subcellularLocation>
</comment>
<proteinExistence type="inferred from homology"/>
<feature type="domain" description="Maelstrom" evidence="11">
    <location>
        <begin position="120"/>
        <end position="321"/>
    </location>
</feature>
<organism evidence="12 13">
    <name type="scientific">Scylla paramamosain</name>
    <name type="common">Mud crab</name>
    <dbReference type="NCBI Taxonomy" id="85552"/>
    <lineage>
        <taxon>Eukaryota</taxon>
        <taxon>Metazoa</taxon>
        <taxon>Ecdysozoa</taxon>
        <taxon>Arthropoda</taxon>
        <taxon>Crustacea</taxon>
        <taxon>Multicrustacea</taxon>
        <taxon>Malacostraca</taxon>
        <taxon>Eumalacostraca</taxon>
        <taxon>Eucarida</taxon>
        <taxon>Decapoda</taxon>
        <taxon>Pleocyemata</taxon>
        <taxon>Brachyura</taxon>
        <taxon>Eubrachyura</taxon>
        <taxon>Portunoidea</taxon>
        <taxon>Portunidae</taxon>
        <taxon>Portuninae</taxon>
        <taxon>Scylla</taxon>
    </lineage>
</organism>
<evidence type="ECO:0000259" key="11">
    <source>
        <dbReference type="Pfam" id="PF13017"/>
    </source>
</evidence>
<dbReference type="PANTHER" id="PTHR21358">
    <property type="entry name" value="PROTEIN MAELSTROM HOMOLOG"/>
    <property type="match status" value="1"/>
</dbReference>
<dbReference type="AlphaFoldDB" id="A0AAW0UD05"/>
<dbReference type="GO" id="GO:0043565">
    <property type="term" value="F:sequence-specific DNA binding"/>
    <property type="evidence" value="ECO:0007669"/>
    <property type="project" value="TreeGrafter"/>
</dbReference>
<dbReference type="InterPro" id="IPR036910">
    <property type="entry name" value="HMG_box_dom_sf"/>
</dbReference>
<evidence type="ECO:0000256" key="8">
    <source>
        <dbReference type="ARBA" id="ARBA00023158"/>
    </source>
</evidence>
<evidence type="ECO:0000256" key="9">
    <source>
        <dbReference type="ARBA" id="ARBA00023242"/>
    </source>
</evidence>
<evidence type="ECO:0000256" key="7">
    <source>
        <dbReference type="ARBA" id="ARBA00023125"/>
    </source>
</evidence>
<keyword evidence="8" id="KW-0943">RNA-mediated gene silencing</keyword>
<accession>A0AAW0UD05</accession>
<evidence type="ECO:0000256" key="5">
    <source>
        <dbReference type="ARBA" id="ARBA00022490"/>
    </source>
</evidence>
<comment type="caution">
    <text evidence="12">The sequence shown here is derived from an EMBL/GenBank/DDBJ whole genome shotgun (WGS) entry which is preliminary data.</text>
</comment>
<keyword evidence="9" id="KW-0539">Nucleus</keyword>
<evidence type="ECO:0000256" key="6">
    <source>
        <dbReference type="ARBA" id="ARBA00022782"/>
    </source>
</evidence>
<dbReference type="SUPFAM" id="SSF47095">
    <property type="entry name" value="HMG-box"/>
    <property type="match status" value="1"/>
</dbReference>
<dbReference type="GO" id="GO:0030154">
    <property type="term" value="P:cell differentiation"/>
    <property type="evidence" value="ECO:0007669"/>
    <property type="project" value="UniProtKB-KW"/>
</dbReference>
<dbReference type="GO" id="GO:0007140">
    <property type="term" value="P:male meiotic nuclear division"/>
    <property type="evidence" value="ECO:0007669"/>
    <property type="project" value="TreeGrafter"/>
</dbReference>
<dbReference type="GO" id="GO:0034587">
    <property type="term" value="P:piRNA processing"/>
    <property type="evidence" value="ECO:0007669"/>
    <property type="project" value="TreeGrafter"/>
</dbReference>
<evidence type="ECO:0000313" key="12">
    <source>
        <dbReference type="EMBL" id="KAK8397681.1"/>
    </source>
</evidence>
<evidence type="ECO:0000256" key="1">
    <source>
        <dbReference type="ARBA" id="ARBA00004123"/>
    </source>
</evidence>
<dbReference type="Gene3D" id="1.10.30.10">
    <property type="entry name" value="High mobility group box domain"/>
    <property type="match status" value="1"/>
</dbReference>
<keyword evidence="10" id="KW-0469">Meiosis</keyword>
<dbReference type="Pfam" id="PF13017">
    <property type="entry name" value="Maelstrom"/>
    <property type="match status" value="1"/>
</dbReference>
<keyword evidence="5" id="KW-0963">Cytoplasm</keyword>
<protein>
    <recommendedName>
        <fullName evidence="11">Maelstrom domain-containing protein</fullName>
    </recommendedName>
</protein>
<dbReference type="Proteomes" id="UP001487740">
    <property type="component" value="Unassembled WGS sequence"/>
</dbReference>
<dbReference type="InterPro" id="IPR039259">
    <property type="entry name" value="Protein_maelstrom"/>
</dbReference>